<dbReference type="AlphaFoldDB" id="K8EK39"/>
<dbReference type="Proteomes" id="UP000198341">
    <property type="component" value="Chromosome 10"/>
</dbReference>
<feature type="chain" id="PRO_5003919289" evidence="2">
    <location>
        <begin position="27"/>
        <end position="101"/>
    </location>
</feature>
<organism evidence="3 4">
    <name type="scientific">Bathycoccus prasinos</name>
    <dbReference type="NCBI Taxonomy" id="41875"/>
    <lineage>
        <taxon>Eukaryota</taxon>
        <taxon>Viridiplantae</taxon>
        <taxon>Chlorophyta</taxon>
        <taxon>Mamiellophyceae</taxon>
        <taxon>Mamiellales</taxon>
        <taxon>Bathycoccaceae</taxon>
        <taxon>Bathycoccus</taxon>
    </lineage>
</organism>
<gene>
    <name evidence="3" type="ordered locus">Bathy10g02370</name>
</gene>
<feature type="compositionally biased region" description="Low complexity" evidence="1">
    <location>
        <begin position="23"/>
        <end position="33"/>
    </location>
</feature>
<dbReference type="EMBL" id="FO082269">
    <property type="protein sequence ID" value="CCO18349.1"/>
    <property type="molecule type" value="Genomic_DNA"/>
</dbReference>
<feature type="compositionally biased region" description="Basic and acidic residues" evidence="1">
    <location>
        <begin position="37"/>
        <end position="101"/>
    </location>
</feature>
<protein>
    <submittedName>
        <fullName evidence="3">Uncharacterized protein</fullName>
    </submittedName>
</protein>
<evidence type="ECO:0000256" key="1">
    <source>
        <dbReference type="SAM" id="MobiDB-lite"/>
    </source>
</evidence>
<proteinExistence type="predicted"/>
<keyword evidence="2" id="KW-0732">Signal</keyword>
<evidence type="ECO:0000313" key="4">
    <source>
        <dbReference type="Proteomes" id="UP000198341"/>
    </source>
</evidence>
<name>K8EK39_9CHLO</name>
<sequence>MHRRRKNFHLLLLLLTIARSITTTAATSSSSTTQRRRNIEDDLGLERRPFDDSLKHSSRDEEVKEENKVNEELLDYHDAYRDHSHDHEHLEEGERVVRWEL</sequence>
<reference evidence="3 4" key="1">
    <citation type="submission" date="2011-10" db="EMBL/GenBank/DDBJ databases">
        <authorList>
            <person name="Genoscope - CEA"/>
        </authorList>
    </citation>
    <scope>NUCLEOTIDE SEQUENCE [LARGE SCALE GENOMIC DNA]</scope>
    <source>
        <strain evidence="3 4">RCC 1105</strain>
    </source>
</reference>
<evidence type="ECO:0000256" key="2">
    <source>
        <dbReference type="SAM" id="SignalP"/>
    </source>
</evidence>
<dbReference type="GeneID" id="19013313"/>
<dbReference type="RefSeq" id="XP_007510816.1">
    <property type="nucleotide sequence ID" value="XM_007510754.1"/>
</dbReference>
<evidence type="ECO:0000313" key="3">
    <source>
        <dbReference type="EMBL" id="CCO18349.1"/>
    </source>
</evidence>
<keyword evidence="4" id="KW-1185">Reference proteome</keyword>
<accession>K8EK39</accession>
<feature type="region of interest" description="Disordered" evidence="1">
    <location>
        <begin position="23"/>
        <end position="101"/>
    </location>
</feature>
<dbReference type="KEGG" id="bpg:Bathy10g02370"/>
<feature type="signal peptide" evidence="2">
    <location>
        <begin position="1"/>
        <end position="26"/>
    </location>
</feature>